<evidence type="ECO:0000313" key="5">
    <source>
        <dbReference type="EMBL" id="WTY94311.1"/>
    </source>
</evidence>
<name>A0AAU3GMA3_9ACTN</name>
<dbReference type="Pfam" id="PF01041">
    <property type="entry name" value="DegT_DnrJ_EryC1"/>
    <property type="match status" value="1"/>
</dbReference>
<reference evidence="5" key="1">
    <citation type="submission" date="2022-10" db="EMBL/GenBank/DDBJ databases">
        <title>The complete genomes of actinobacterial strains from the NBC collection.</title>
        <authorList>
            <person name="Joergensen T.S."/>
            <person name="Alvarez Arevalo M."/>
            <person name="Sterndorff E.B."/>
            <person name="Faurdal D."/>
            <person name="Vuksanovic O."/>
            <person name="Mourched A.-S."/>
            <person name="Charusanti P."/>
            <person name="Shaw S."/>
            <person name="Blin K."/>
            <person name="Weber T."/>
        </authorList>
    </citation>
    <scope>NUCLEOTIDE SEQUENCE</scope>
    <source>
        <strain evidence="5">NBC_01401</strain>
    </source>
</reference>
<dbReference type="GO" id="GO:0030170">
    <property type="term" value="F:pyridoxal phosphate binding"/>
    <property type="evidence" value="ECO:0007669"/>
    <property type="project" value="TreeGrafter"/>
</dbReference>
<dbReference type="PANTHER" id="PTHR30244:SF36">
    <property type="entry name" value="3-OXO-GLUCOSE-6-PHOSPHATE:GLUTAMATE AMINOTRANSFERASE"/>
    <property type="match status" value="1"/>
</dbReference>
<dbReference type="CDD" id="cd00616">
    <property type="entry name" value="AHBA_syn"/>
    <property type="match status" value="1"/>
</dbReference>
<dbReference type="PANTHER" id="PTHR30244">
    <property type="entry name" value="TRANSAMINASE"/>
    <property type="match status" value="1"/>
</dbReference>
<comment type="similarity">
    <text evidence="2 3">Belongs to the DegT/DnrJ/EryC1 family.</text>
</comment>
<evidence type="ECO:0000256" key="1">
    <source>
        <dbReference type="ARBA" id="ARBA00022898"/>
    </source>
</evidence>
<dbReference type="GO" id="GO:0008483">
    <property type="term" value="F:transaminase activity"/>
    <property type="evidence" value="ECO:0007669"/>
    <property type="project" value="UniProtKB-KW"/>
</dbReference>
<keyword evidence="5" id="KW-0808">Transferase</keyword>
<feature type="compositionally biased region" description="Pro residues" evidence="4">
    <location>
        <begin position="1"/>
        <end position="14"/>
    </location>
</feature>
<dbReference type="SUPFAM" id="SSF53383">
    <property type="entry name" value="PLP-dependent transferases"/>
    <property type="match status" value="1"/>
</dbReference>
<evidence type="ECO:0000256" key="4">
    <source>
        <dbReference type="SAM" id="MobiDB-lite"/>
    </source>
</evidence>
<dbReference type="GO" id="GO:0000271">
    <property type="term" value="P:polysaccharide biosynthetic process"/>
    <property type="evidence" value="ECO:0007669"/>
    <property type="project" value="TreeGrafter"/>
</dbReference>
<gene>
    <name evidence="5" type="ORF">OG626_05050</name>
</gene>
<dbReference type="InterPro" id="IPR015421">
    <property type="entry name" value="PyrdxlP-dep_Trfase_major"/>
</dbReference>
<proteinExistence type="inferred from homology"/>
<organism evidence="5">
    <name type="scientific">Streptomyces sp. NBC_01401</name>
    <dbReference type="NCBI Taxonomy" id="2903854"/>
    <lineage>
        <taxon>Bacteria</taxon>
        <taxon>Bacillati</taxon>
        <taxon>Actinomycetota</taxon>
        <taxon>Actinomycetes</taxon>
        <taxon>Kitasatosporales</taxon>
        <taxon>Streptomycetaceae</taxon>
        <taxon>Streptomyces</taxon>
    </lineage>
</organism>
<evidence type="ECO:0000256" key="2">
    <source>
        <dbReference type="ARBA" id="ARBA00037999"/>
    </source>
</evidence>
<evidence type="ECO:0000256" key="3">
    <source>
        <dbReference type="RuleBase" id="RU004508"/>
    </source>
</evidence>
<protein>
    <submittedName>
        <fullName evidence="5">DegT/DnrJ/EryC1/StrS family aminotransferase</fullName>
    </submittedName>
</protein>
<dbReference type="EMBL" id="CP109535">
    <property type="protein sequence ID" value="WTY94311.1"/>
    <property type="molecule type" value="Genomic_DNA"/>
</dbReference>
<dbReference type="Gene3D" id="3.90.1150.10">
    <property type="entry name" value="Aspartate Aminotransferase, domain 1"/>
    <property type="match status" value="1"/>
</dbReference>
<keyword evidence="5" id="KW-0032">Aminotransferase</keyword>
<feature type="region of interest" description="Disordered" evidence="4">
    <location>
        <begin position="1"/>
        <end position="21"/>
    </location>
</feature>
<sequence>MTARPPSPPSPPSPTAERFTGDSAGIHSLVLDLRRGEIPAHVSTQALANRTLAGLLDVRSPRLLPSTADSVFAPEPPHAGPGRPAVPFLPRERLLTPDEQRTAVECFARALASGELTSGPAVAGFEQGLTEFLGLRHAVATSSGTDALVIALLAVGVGQGDEVIMPANSFAATENAVFACGALPVLVDVDTERHGLDPTLIEAAVTPRTRAVLPVHLYGRLADAAGVYLVAREHGLPVVEDACQAIGVAGVGRYADATVLSFNPYKNFGLTGKAGAVLTGDSALHARMEGLAYHGFAPGEKNVKAGLWGLNAKIDNSTATVATGLLPGLTLNNYRRAFLAHRYIEALAELGTAGQLHLPAFTDDHAWHLFPVRVPGGEADRDALRVRLRESGIETDVYYPVLTHQHRTPLHEKLFGDVVLPRTEKLNATVFHLPLHNGLSVTEQDRVIEALHAAAHATPH</sequence>
<dbReference type="Gene3D" id="3.40.640.10">
    <property type="entry name" value="Type I PLP-dependent aspartate aminotransferase-like (Major domain)"/>
    <property type="match status" value="1"/>
</dbReference>
<dbReference type="InterPro" id="IPR015424">
    <property type="entry name" value="PyrdxlP-dep_Trfase"/>
</dbReference>
<dbReference type="AlphaFoldDB" id="A0AAU3GMA3"/>
<dbReference type="InterPro" id="IPR015422">
    <property type="entry name" value="PyrdxlP-dep_Trfase_small"/>
</dbReference>
<accession>A0AAU3GMA3</accession>
<dbReference type="InterPro" id="IPR000653">
    <property type="entry name" value="DegT/StrS_aminotransferase"/>
</dbReference>
<keyword evidence="1 3" id="KW-0663">Pyridoxal phosphate</keyword>